<organism evidence="1 2">
    <name type="scientific">Ectobacillus ponti</name>
    <dbReference type="NCBI Taxonomy" id="2961894"/>
    <lineage>
        <taxon>Bacteria</taxon>
        <taxon>Bacillati</taxon>
        <taxon>Bacillota</taxon>
        <taxon>Bacilli</taxon>
        <taxon>Bacillales</taxon>
        <taxon>Bacillaceae</taxon>
        <taxon>Ectobacillus</taxon>
    </lineage>
</organism>
<evidence type="ECO:0000313" key="2">
    <source>
        <dbReference type="Proteomes" id="UP001156102"/>
    </source>
</evidence>
<evidence type="ECO:0000313" key="1">
    <source>
        <dbReference type="EMBL" id="MCP8967691.1"/>
    </source>
</evidence>
<proteinExistence type="predicted"/>
<reference evidence="1" key="1">
    <citation type="submission" date="2022-07" db="EMBL/GenBank/DDBJ databases">
        <authorList>
            <person name="Li W.-J."/>
            <person name="Deng Q.-Q."/>
        </authorList>
    </citation>
    <scope>NUCLEOTIDE SEQUENCE</scope>
    <source>
        <strain evidence="1">SYSU M60031</strain>
    </source>
</reference>
<comment type="caution">
    <text evidence="1">The sequence shown here is derived from an EMBL/GenBank/DDBJ whole genome shotgun (WGS) entry which is preliminary data.</text>
</comment>
<dbReference type="InterPro" id="IPR029069">
    <property type="entry name" value="HotDog_dom_sf"/>
</dbReference>
<dbReference type="SUPFAM" id="SSF54637">
    <property type="entry name" value="Thioesterase/thiol ester dehydrase-isomerase"/>
    <property type="match status" value="1"/>
</dbReference>
<name>A0AA42BNT5_9BACI</name>
<protein>
    <submittedName>
        <fullName evidence="1">MaoC family dehydratase N-terminal domain-containing protein</fullName>
    </submittedName>
</protein>
<dbReference type="AlphaFoldDB" id="A0AA42BNT5"/>
<sequence length="115" mass="12992">MKTEPVQITLTQEMMDSLNAALGTEGLPPTLPFLFWKLIEVPWLQHAGPIIHGEQSFIYRQPLQLNQTYTVVISLTASREKGNRRFLYHELEVRDTDGCVAAICSSTFIVQGEKS</sequence>
<dbReference type="RefSeq" id="WP_254757609.1">
    <property type="nucleotide sequence ID" value="NZ_JANCLT010000002.1"/>
</dbReference>
<keyword evidence="2" id="KW-1185">Reference proteome</keyword>
<dbReference type="Gene3D" id="3.10.129.10">
    <property type="entry name" value="Hotdog Thioesterase"/>
    <property type="match status" value="1"/>
</dbReference>
<dbReference type="Proteomes" id="UP001156102">
    <property type="component" value="Unassembled WGS sequence"/>
</dbReference>
<dbReference type="EMBL" id="JANCLT010000002">
    <property type="protein sequence ID" value="MCP8967691.1"/>
    <property type="molecule type" value="Genomic_DNA"/>
</dbReference>
<accession>A0AA42BNT5</accession>
<gene>
    <name evidence="1" type="ORF">NK662_03945</name>
</gene>